<reference evidence="7" key="1">
    <citation type="submission" date="2016-04" db="EMBL/GenBank/DDBJ databases">
        <authorList>
            <person name="Chen S.-C."/>
            <person name="Lai M.-C."/>
        </authorList>
    </citation>
    <scope>NUCLEOTIDE SEQUENCE [LARGE SCALE GENOMIC DNA]</scope>
    <source>
        <strain evidence="7">AB14</strain>
    </source>
</reference>
<dbReference type="InterPro" id="IPR025110">
    <property type="entry name" value="AMP-bd_C"/>
</dbReference>
<dbReference type="Pfam" id="PF13193">
    <property type="entry name" value="AMP-binding_C"/>
    <property type="match status" value="1"/>
</dbReference>
<dbReference type="PANTHER" id="PTHR43767">
    <property type="entry name" value="LONG-CHAIN-FATTY-ACID--COA LIGASE"/>
    <property type="match status" value="1"/>
</dbReference>
<dbReference type="Proteomes" id="UP000189370">
    <property type="component" value="Unassembled WGS sequence"/>
</dbReference>
<feature type="domain" description="AMP-binding enzyme C-terminal" evidence="5">
    <location>
        <begin position="434"/>
        <end position="508"/>
    </location>
</feature>
<dbReference type="InterPro" id="IPR042099">
    <property type="entry name" value="ANL_N_sf"/>
</dbReference>
<proteinExistence type="inferred from homology"/>
<dbReference type="NCBIfam" id="NF004837">
    <property type="entry name" value="PRK06187.1"/>
    <property type="match status" value="1"/>
</dbReference>
<evidence type="ECO:0000259" key="5">
    <source>
        <dbReference type="Pfam" id="PF13193"/>
    </source>
</evidence>
<dbReference type="STRING" id="301967.A6E15_08090"/>
<feature type="region of interest" description="Disordered" evidence="3">
    <location>
        <begin position="503"/>
        <end position="530"/>
    </location>
</feature>
<dbReference type="InterPro" id="IPR045851">
    <property type="entry name" value="AMP-bd_C_sf"/>
</dbReference>
<evidence type="ECO:0000259" key="4">
    <source>
        <dbReference type="Pfam" id="PF00501"/>
    </source>
</evidence>
<keyword evidence="7" id="KW-1185">Reference proteome</keyword>
<dbReference type="RefSeq" id="WP_076145402.1">
    <property type="nucleotide sequence ID" value="NZ_LWLN01000001.1"/>
</dbReference>
<gene>
    <name evidence="6" type="ORF">A6E15_08090</name>
</gene>
<feature type="compositionally biased region" description="Acidic residues" evidence="3">
    <location>
        <begin position="518"/>
        <end position="530"/>
    </location>
</feature>
<dbReference type="OrthoDB" id="193284at2157"/>
<evidence type="ECO:0000313" key="7">
    <source>
        <dbReference type="Proteomes" id="UP000189370"/>
    </source>
</evidence>
<dbReference type="AlphaFoldDB" id="A0A1S8AX71"/>
<evidence type="ECO:0000256" key="3">
    <source>
        <dbReference type="SAM" id="MobiDB-lite"/>
    </source>
</evidence>
<accession>A0A1S8AX71</accession>
<dbReference type="InterPro" id="IPR000873">
    <property type="entry name" value="AMP-dep_synth/lig_dom"/>
</dbReference>
<organism evidence="6 7">
    <name type="scientific">Natrinema saccharevitans</name>
    <dbReference type="NCBI Taxonomy" id="301967"/>
    <lineage>
        <taxon>Archaea</taxon>
        <taxon>Methanobacteriati</taxon>
        <taxon>Methanobacteriota</taxon>
        <taxon>Stenosarchaea group</taxon>
        <taxon>Halobacteria</taxon>
        <taxon>Halobacteriales</taxon>
        <taxon>Natrialbaceae</taxon>
        <taxon>Natrinema</taxon>
    </lineage>
</organism>
<comment type="similarity">
    <text evidence="1">Belongs to the ATP-dependent AMP-binding enzyme family.</text>
</comment>
<dbReference type="InterPro" id="IPR050237">
    <property type="entry name" value="ATP-dep_AMP-bd_enzyme"/>
</dbReference>
<dbReference type="Gene3D" id="3.30.300.30">
    <property type="match status" value="1"/>
</dbReference>
<evidence type="ECO:0000313" key="6">
    <source>
        <dbReference type="EMBL" id="OLZ40954.1"/>
    </source>
</evidence>
<evidence type="ECO:0000256" key="1">
    <source>
        <dbReference type="ARBA" id="ARBA00006432"/>
    </source>
</evidence>
<name>A0A1S8AX71_9EURY</name>
<dbReference type="FunFam" id="3.30.300.30:FF:000008">
    <property type="entry name" value="2,3-dihydroxybenzoate-AMP ligase"/>
    <property type="match status" value="1"/>
</dbReference>
<dbReference type="PANTHER" id="PTHR43767:SF1">
    <property type="entry name" value="NONRIBOSOMAL PEPTIDE SYNTHASE PES1 (EUROFUNG)-RELATED"/>
    <property type="match status" value="1"/>
</dbReference>
<feature type="domain" description="AMP-dependent synthetase/ligase" evidence="4">
    <location>
        <begin position="12"/>
        <end position="380"/>
    </location>
</feature>
<protein>
    <submittedName>
        <fullName evidence="6">Long-chain fatty acid--CoA ligase</fullName>
    </submittedName>
</protein>
<dbReference type="EMBL" id="LWLN01000001">
    <property type="protein sequence ID" value="OLZ40954.1"/>
    <property type="molecule type" value="Genomic_DNA"/>
</dbReference>
<keyword evidence="2 6" id="KW-0436">Ligase</keyword>
<dbReference type="Pfam" id="PF00501">
    <property type="entry name" value="AMP-binding"/>
    <property type="match status" value="1"/>
</dbReference>
<comment type="caution">
    <text evidence="6">The sequence shown here is derived from an EMBL/GenBank/DDBJ whole genome shotgun (WGS) entry which is preliminary data.</text>
</comment>
<dbReference type="SUPFAM" id="SSF56801">
    <property type="entry name" value="Acetyl-CoA synthetase-like"/>
    <property type="match status" value="1"/>
</dbReference>
<dbReference type="InterPro" id="IPR020845">
    <property type="entry name" value="AMP-binding_CS"/>
</dbReference>
<sequence>MSEHPTIGDTLEGTVDRHPDQDAIVYPRKDQRWTFAEFDERVNRLANALLEAGIEQGDRVATVLYNGSEMALTVYACAKIGAVFTPLNFRLPAGEIEYIVTDAEAELVLFEADTREAVEGAKPDLETVSEYVFIDDDREAAPDYARGFYDLLESGSAERPDVRVAEDDVYAFIYTSGTTGRPKGVVHEHRDMVEHNLLCIAEGKMTRDDVGLSVMPLYHCAELHCNLFPRVHRGATSVIHHEFDPEAALEAVAEHGVTLLFAAPTAWNALSITAAEADVDVSSLRLGLYGAAPMPEQVLENCREHLCEDYLQAYGMTEIGPAGVFQPPEDQLSKQGSAGLPALNHRLRIVEPDAEPDAEVEPSEIGEILIASPCTMREYWNRPEATAESLREADGTTWYYTGDLGYRDDDGYLYVVDRKDDMIVSGGENVYPAEVEDALFAHDAVAEAAVVGEPDDEWGERVAAYVVADGVEASDLDAFVRESDQLADFKRPRTYYFVDELPKNPSGKVQKFKLREDETADEPEPETVTS</sequence>
<dbReference type="CDD" id="cd17631">
    <property type="entry name" value="FACL_FadD13-like"/>
    <property type="match status" value="1"/>
</dbReference>
<evidence type="ECO:0000256" key="2">
    <source>
        <dbReference type="ARBA" id="ARBA00022598"/>
    </source>
</evidence>
<dbReference type="GO" id="GO:0016878">
    <property type="term" value="F:acid-thiol ligase activity"/>
    <property type="evidence" value="ECO:0007669"/>
    <property type="project" value="UniProtKB-ARBA"/>
</dbReference>
<dbReference type="Gene3D" id="3.40.50.12780">
    <property type="entry name" value="N-terminal domain of ligase-like"/>
    <property type="match status" value="1"/>
</dbReference>
<dbReference type="PROSITE" id="PS00455">
    <property type="entry name" value="AMP_BINDING"/>
    <property type="match status" value="1"/>
</dbReference>